<dbReference type="Pfam" id="PF03372">
    <property type="entry name" value="Exo_endo_phos"/>
    <property type="match status" value="1"/>
</dbReference>
<dbReference type="InterPro" id="IPR036691">
    <property type="entry name" value="Endo/exonu/phosph_ase_sf"/>
</dbReference>
<dbReference type="AlphaFoldDB" id="A0ABD5R8X6"/>
<proteinExistence type="predicted"/>
<keyword evidence="2" id="KW-0255">Endonuclease</keyword>
<dbReference type="InterPro" id="IPR005135">
    <property type="entry name" value="Endo/exonuclease/phosphatase"/>
</dbReference>
<gene>
    <name evidence="2" type="ORF">ACFPJ5_05690</name>
</gene>
<comment type="caution">
    <text evidence="2">The sequence shown here is derived from an EMBL/GenBank/DDBJ whole genome shotgun (WGS) entry which is preliminary data.</text>
</comment>
<keyword evidence="2" id="KW-0378">Hydrolase</keyword>
<sequence>MTHPVAESAPIRVMSFNARVHVPEDGKDTWPERAEGVVRLVRYHAPDVVCFQELAPHQYDFVRDRLDGYDWVGAGRRDGAGNGEHVPVGVDPERLRVTDHETFWLSETPDEAGSVGWDATYPRIVTRVSLVETESDDADAPPTDAAATDPVHVANTHFDHEGVEARAESARVVRDRLADLDGPTVLLGDFNCEPDSVPYRRLVADEGETPGFDDARRLSREGCLGPEHTFHEFTGDPTIQIDHVFVRDCSVLRHATLADRIDDDRYPSDHFPLVADLLPD</sequence>
<protein>
    <submittedName>
        <fullName evidence="2">Endonuclease/exonuclease/phosphatase family protein</fullName>
    </submittedName>
</protein>
<dbReference type="SUPFAM" id="SSF56219">
    <property type="entry name" value="DNase I-like"/>
    <property type="match status" value="1"/>
</dbReference>
<evidence type="ECO:0000313" key="3">
    <source>
        <dbReference type="Proteomes" id="UP001596201"/>
    </source>
</evidence>
<keyword evidence="3" id="KW-1185">Reference proteome</keyword>
<dbReference type="PANTHER" id="PTHR12121:SF36">
    <property type="entry name" value="ENDONUCLEASE_EXONUCLEASE_PHOSPHATASE DOMAIN-CONTAINING PROTEIN"/>
    <property type="match status" value="1"/>
</dbReference>
<dbReference type="RefSeq" id="WP_227228229.1">
    <property type="nucleotide sequence ID" value="NZ_JAJCVJ010000001.1"/>
</dbReference>
<dbReference type="EMBL" id="JBHSKX010000001">
    <property type="protein sequence ID" value="MFC5366424.1"/>
    <property type="molecule type" value="Genomic_DNA"/>
</dbReference>
<dbReference type="PANTHER" id="PTHR12121">
    <property type="entry name" value="CARBON CATABOLITE REPRESSOR PROTEIN 4"/>
    <property type="match status" value="1"/>
</dbReference>
<name>A0ABD5R8X6_9EURY</name>
<accession>A0ABD5R8X6</accession>
<dbReference type="Gene3D" id="3.60.10.10">
    <property type="entry name" value="Endonuclease/exonuclease/phosphatase"/>
    <property type="match status" value="1"/>
</dbReference>
<dbReference type="Proteomes" id="UP001596201">
    <property type="component" value="Unassembled WGS sequence"/>
</dbReference>
<evidence type="ECO:0000313" key="2">
    <source>
        <dbReference type="EMBL" id="MFC5366424.1"/>
    </source>
</evidence>
<reference evidence="2 3" key="1">
    <citation type="journal article" date="2019" name="Int. J. Syst. Evol. Microbiol.">
        <title>The Global Catalogue of Microorganisms (GCM) 10K type strain sequencing project: providing services to taxonomists for standard genome sequencing and annotation.</title>
        <authorList>
            <consortium name="The Broad Institute Genomics Platform"/>
            <consortium name="The Broad Institute Genome Sequencing Center for Infectious Disease"/>
            <person name="Wu L."/>
            <person name="Ma J."/>
        </authorList>
    </citation>
    <scope>NUCLEOTIDE SEQUENCE [LARGE SCALE GENOMIC DNA]</scope>
    <source>
        <strain evidence="2 3">CGMCC 1.12237</strain>
    </source>
</reference>
<dbReference type="GO" id="GO:0004519">
    <property type="term" value="F:endonuclease activity"/>
    <property type="evidence" value="ECO:0007669"/>
    <property type="project" value="UniProtKB-KW"/>
</dbReference>
<dbReference type="CDD" id="cd09083">
    <property type="entry name" value="EEP-1"/>
    <property type="match status" value="1"/>
</dbReference>
<keyword evidence="2" id="KW-0540">Nuclease</keyword>
<dbReference type="InterPro" id="IPR050410">
    <property type="entry name" value="CCR4/nocturin_mRNA_transcr"/>
</dbReference>
<feature type="domain" description="Endonuclease/exonuclease/phosphatase" evidence="1">
    <location>
        <begin position="14"/>
        <end position="270"/>
    </location>
</feature>
<evidence type="ECO:0000259" key="1">
    <source>
        <dbReference type="Pfam" id="PF03372"/>
    </source>
</evidence>
<organism evidence="2 3">
    <name type="scientific">Salinirubrum litoreum</name>
    <dbReference type="NCBI Taxonomy" id="1126234"/>
    <lineage>
        <taxon>Archaea</taxon>
        <taxon>Methanobacteriati</taxon>
        <taxon>Methanobacteriota</taxon>
        <taxon>Stenosarchaea group</taxon>
        <taxon>Halobacteria</taxon>
        <taxon>Halobacteriales</taxon>
        <taxon>Haloferacaceae</taxon>
        <taxon>Salinirubrum</taxon>
    </lineage>
</organism>